<comment type="caution">
    <text evidence="3">The sequence shown here is derived from an EMBL/GenBank/DDBJ whole genome shotgun (WGS) entry which is preliminary data.</text>
</comment>
<keyword evidence="1" id="KW-1133">Transmembrane helix</keyword>
<dbReference type="Proteomes" id="UP000297693">
    <property type="component" value="Unassembled WGS sequence"/>
</dbReference>
<feature type="signal peptide" evidence="2">
    <location>
        <begin position="1"/>
        <end position="28"/>
    </location>
</feature>
<evidence type="ECO:0000313" key="4">
    <source>
        <dbReference type="Proteomes" id="UP000297693"/>
    </source>
</evidence>
<dbReference type="AlphaFoldDB" id="A0A4R9K108"/>
<evidence type="ECO:0000313" key="3">
    <source>
        <dbReference type="EMBL" id="TGL59343.1"/>
    </source>
</evidence>
<dbReference type="OrthoDB" id="343940at2"/>
<proteinExistence type="predicted"/>
<dbReference type="InterPro" id="IPR038297">
    <property type="entry name" value="CcmH/CycL/NrfF/Ccl2_sf"/>
</dbReference>
<dbReference type="RefSeq" id="WP_135623532.1">
    <property type="nucleotide sequence ID" value="NZ_RQGD01000024.1"/>
</dbReference>
<accession>A0A4R9K108</accession>
<protein>
    <submittedName>
        <fullName evidence="3">Cytochrome C biogenesis protein</fullName>
    </submittedName>
</protein>
<feature type="transmembrane region" description="Helical" evidence="1">
    <location>
        <begin position="141"/>
        <end position="161"/>
    </location>
</feature>
<name>A0A4R9K108_9LEPT</name>
<evidence type="ECO:0000256" key="1">
    <source>
        <dbReference type="SAM" id="Phobius"/>
    </source>
</evidence>
<reference evidence="3" key="1">
    <citation type="journal article" date="2019" name="PLoS Negl. Trop. Dis.">
        <title>Revisiting the worldwide diversity of Leptospira species in the environment.</title>
        <authorList>
            <person name="Vincent A.T."/>
            <person name="Schiettekatte O."/>
            <person name="Bourhy P."/>
            <person name="Veyrier F.J."/>
            <person name="Picardeau M."/>
        </authorList>
    </citation>
    <scope>NUCLEOTIDE SEQUENCE [LARGE SCALE GENOMIC DNA]</scope>
    <source>
        <strain evidence="3">201702476</strain>
    </source>
</reference>
<keyword evidence="1" id="KW-0812">Transmembrane</keyword>
<organism evidence="3 4">
    <name type="scientific">Leptospira ognonensis</name>
    <dbReference type="NCBI Taxonomy" id="2484945"/>
    <lineage>
        <taxon>Bacteria</taxon>
        <taxon>Pseudomonadati</taxon>
        <taxon>Spirochaetota</taxon>
        <taxon>Spirochaetia</taxon>
        <taxon>Leptospirales</taxon>
        <taxon>Leptospiraceae</taxon>
        <taxon>Leptospira</taxon>
    </lineage>
</organism>
<evidence type="ECO:0000256" key="2">
    <source>
        <dbReference type="SAM" id="SignalP"/>
    </source>
</evidence>
<dbReference type="EMBL" id="RQGD01000024">
    <property type="protein sequence ID" value="TGL59343.1"/>
    <property type="molecule type" value="Genomic_DNA"/>
</dbReference>
<keyword evidence="1" id="KW-0472">Membrane</keyword>
<feature type="chain" id="PRO_5020449842" evidence="2">
    <location>
        <begin position="29"/>
        <end position="194"/>
    </location>
</feature>
<gene>
    <name evidence="3" type="ORF">EHQ58_08845</name>
</gene>
<keyword evidence="4" id="KW-1185">Reference proteome</keyword>
<sequence>MRIRIFLRNSLFHILLFGALLISNRLLAQSTTTTLKDPNHIEIFLDVTSKIRCICLPSLPIQSCSFNMCTASAYLKNFIENRIKDGMPGDEIIFKMEHGFGEAILNDSIVLHFQKEGNQGMVDSLVYGFGDKILAKPDSTWINGTLFLFGLLGLTGIFLYFRKNRKIMIQNETNKGKTDLSELQSRIRAWENRE</sequence>
<dbReference type="Gene3D" id="1.10.8.640">
    <property type="entry name" value="Cytochrome C biogenesis protein"/>
    <property type="match status" value="1"/>
</dbReference>
<keyword evidence="2" id="KW-0732">Signal</keyword>